<accession>A0A662ZJC6</accession>
<dbReference type="EMBL" id="FOXF01000049">
    <property type="protein sequence ID" value="SFP65326.1"/>
    <property type="molecule type" value="Genomic_DNA"/>
</dbReference>
<proteinExistence type="predicted"/>
<dbReference type="AlphaFoldDB" id="A0A662ZJC6"/>
<name>A0A662ZJC6_9GAMM</name>
<keyword evidence="2" id="KW-1185">Reference proteome</keyword>
<protein>
    <submittedName>
        <fullName evidence="1">Uncharacterized protein</fullName>
    </submittedName>
</protein>
<evidence type="ECO:0000313" key="1">
    <source>
        <dbReference type="EMBL" id="SFP65326.1"/>
    </source>
</evidence>
<gene>
    <name evidence="1" type="ORF">SAMN02910344_01975</name>
</gene>
<evidence type="ECO:0000313" key="2">
    <source>
        <dbReference type="Proteomes" id="UP000243745"/>
    </source>
</evidence>
<dbReference type="Proteomes" id="UP000243745">
    <property type="component" value="Unassembled WGS sequence"/>
</dbReference>
<organism evidence="1 2">
    <name type="scientific">Ruminobacter amylophilus</name>
    <dbReference type="NCBI Taxonomy" id="867"/>
    <lineage>
        <taxon>Bacteria</taxon>
        <taxon>Pseudomonadati</taxon>
        <taxon>Pseudomonadota</taxon>
        <taxon>Gammaproteobacteria</taxon>
        <taxon>Aeromonadales</taxon>
        <taxon>Succinivibrionaceae</taxon>
        <taxon>Ruminobacter</taxon>
    </lineage>
</organism>
<reference evidence="1 2" key="1">
    <citation type="submission" date="2016-10" db="EMBL/GenBank/DDBJ databases">
        <authorList>
            <person name="Varghese N."/>
            <person name="Submissions S."/>
        </authorList>
    </citation>
    <scope>NUCLEOTIDE SEQUENCE [LARGE SCALE GENOMIC DNA]</scope>
    <source>
        <strain evidence="1 2">DSM 1361</strain>
    </source>
</reference>
<sequence>MEKKLIAGLSEIVNDVASLEKITIFDLAMTEFISYYQALSMGKIKDKEQNLFVPQLCLTLYLQKSRDLTVYGVFGGELCYSRTLRGYKNLATDLIGGADDPTISKLTTEILRITDDFFTSRLGLPPMSKLLLVMNAEQLKNIAAGFSQNFRRVVDVVPINDDVATTEAVGYSVCKNAQLVDILKKDLGYAPLLGILKEGILVSEKN</sequence>